<evidence type="ECO:0000313" key="7">
    <source>
        <dbReference type="EMBL" id="KGN36559.1"/>
    </source>
</evidence>
<keyword evidence="3" id="KW-0233">DNA recombination</keyword>
<keyword evidence="1" id="KW-0229">DNA integration</keyword>
<dbReference type="Proteomes" id="UP000030011">
    <property type="component" value="Unassembled WGS sequence"/>
</dbReference>
<name>A0A0A0JIK8_9MICO</name>
<feature type="domain" description="Tyr recombinase" evidence="5">
    <location>
        <begin position="173"/>
        <end position="392"/>
    </location>
</feature>
<dbReference type="InterPro" id="IPR011010">
    <property type="entry name" value="DNA_brk_join_enz"/>
</dbReference>
<dbReference type="eggNOG" id="COG0582">
    <property type="taxonomic scope" value="Bacteria"/>
</dbReference>
<dbReference type="PANTHER" id="PTHR30349:SF91">
    <property type="entry name" value="INTA PROTEIN"/>
    <property type="match status" value="1"/>
</dbReference>
<proteinExistence type="predicted"/>
<evidence type="ECO:0000256" key="3">
    <source>
        <dbReference type="ARBA" id="ARBA00023172"/>
    </source>
</evidence>
<dbReference type="InterPro" id="IPR013762">
    <property type="entry name" value="Integrase-like_cat_sf"/>
</dbReference>
<dbReference type="InterPro" id="IPR050090">
    <property type="entry name" value="Tyrosine_recombinase_XerCD"/>
</dbReference>
<evidence type="ECO:0000259" key="5">
    <source>
        <dbReference type="PROSITE" id="PS51898"/>
    </source>
</evidence>
<dbReference type="InterPro" id="IPR004107">
    <property type="entry name" value="Integrase_SAM-like_N"/>
</dbReference>
<dbReference type="Pfam" id="PF00589">
    <property type="entry name" value="Phage_integrase"/>
    <property type="match status" value="1"/>
</dbReference>
<evidence type="ECO:0000256" key="4">
    <source>
        <dbReference type="PROSITE-ProRule" id="PRU01248"/>
    </source>
</evidence>
<organism evidence="7 8">
    <name type="scientific">Knoellia subterranea KCTC 19937</name>
    <dbReference type="NCBI Taxonomy" id="1385521"/>
    <lineage>
        <taxon>Bacteria</taxon>
        <taxon>Bacillati</taxon>
        <taxon>Actinomycetota</taxon>
        <taxon>Actinomycetes</taxon>
        <taxon>Micrococcales</taxon>
        <taxon>Intrasporangiaceae</taxon>
        <taxon>Knoellia</taxon>
    </lineage>
</organism>
<dbReference type="InterPro" id="IPR002104">
    <property type="entry name" value="Integrase_catalytic"/>
</dbReference>
<protein>
    <submittedName>
        <fullName evidence="7">Integrase</fullName>
    </submittedName>
</protein>
<evidence type="ECO:0000256" key="2">
    <source>
        <dbReference type="ARBA" id="ARBA00023125"/>
    </source>
</evidence>
<dbReference type="EMBL" id="AVPK01000009">
    <property type="protein sequence ID" value="KGN36559.1"/>
    <property type="molecule type" value="Genomic_DNA"/>
</dbReference>
<dbReference type="Gene3D" id="1.10.443.10">
    <property type="entry name" value="Intergrase catalytic core"/>
    <property type="match status" value="1"/>
</dbReference>
<dbReference type="AlphaFoldDB" id="A0A0A0JIK8"/>
<accession>A0A0A0JIK8</accession>
<comment type="caution">
    <text evidence="7">The sequence shown here is derived from an EMBL/GenBank/DDBJ whole genome shotgun (WGS) entry which is preliminary data.</text>
</comment>
<feature type="domain" description="Core-binding (CB)" evidence="6">
    <location>
        <begin position="72"/>
        <end position="152"/>
    </location>
</feature>
<dbReference type="InterPro" id="IPR044068">
    <property type="entry name" value="CB"/>
</dbReference>
<reference evidence="7 8" key="1">
    <citation type="submission" date="2013-08" db="EMBL/GenBank/DDBJ databases">
        <title>The genome sequence of Knoellia subterranea.</title>
        <authorList>
            <person name="Zhu W."/>
            <person name="Wang G."/>
        </authorList>
    </citation>
    <scope>NUCLEOTIDE SEQUENCE [LARGE SCALE GENOMIC DNA]</scope>
    <source>
        <strain evidence="7 8">KCTC 19937</strain>
    </source>
</reference>
<dbReference type="PANTHER" id="PTHR30349">
    <property type="entry name" value="PHAGE INTEGRASE-RELATED"/>
    <property type="match status" value="1"/>
</dbReference>
<gene>
    <name evidence="7" type="ORF">N803_03610</name>
</gene>
<dbReference type="InterPro" id="IPR010998">
    <property type="entry name" value="Integrase_recombinase_N"/>
</dbReference>
<dbReference type="PROSITE" id="PS51900">
    <property type="entry name" value="CB"/>
    <property type="match status" value="1"/>
</dbReference>
<evidence type="ECO:0000259" key="6">
    <source>
        <dbReference type="PROSITE" id="PS51900"/>
    </source>
</evidence>
<dbReference type="GO" id="GO:0003677">
    <property type="term" value="F:DNA binding"/>
    <property type="evidence" value="ECO:0007669"/>
    <property type="project" value="UniProtKB-UniRule"/>
</dbReference>
<keyword evidence="2 4" id="KW-0238">DNA-binding</keyword>
<dbReference type="STRING" id="1385521.N803_03610"/>
<evidence type="ECO:0000256" key="1">
    <source>
        <dbReference type="ARBA" id="ARBA00022908"/>
    </source>
</evidence>
<dbReference type="Gene3D" id="1.10.150.130">
    <property type="match status" value="1"/>
</dbReference>
<dbReference type="CDD" id="cd01189">
    <property type="entry name" value="INT_ICEBs1_C_like"/>
    <property type="match status" value="1"/>
</dbReference>
<evidence type="ECO:0000313" key="8">
    <source>
        <dbReference type="Proteomes" id="UP000030011"/>
    </source>
</evidence>
<keyword evidence="8" id="KW-1185">Reference proteome</keyword>
<dbReference type="OrthoDB" id="1822491at2"/>
<dbReference type="GO" id="GO:0006310">
    <property type="term" value="P:DNA recombination"/>
    <property type="evidence" value="ECO:0007669"/>
    <property type="project" value="UniProtKB-KW"/>
</dbReference>
<sequence length="403" mass="44644">MSRTRSANGRSSIYRDSAGTWHGWVTMGRGENGRPVRKHVRDRTRAAVTERVADLENQRASSSGVSAANGRQTLGDWLEEWLVQIKRGRKPRTFTTYGALIRTHCRQLRDVKLRDVTVRQIDDLLDRVATTVSPTTAGNLHRTLRAAFSVALRRGLITANPCRYATVPRVPHAEVQPLTLPEVQSLLEAAASDRNAARWSVALALGLRQGEALALKWDDIDLDSGTLAVRRQLQRHPWEHGCNEADPSHSPALCPRRHSGGLGFDDTKTGAGRRVLAIPPQMVPQLVEHRRAQAEERLKVGSAWRDLDLVFARPDGSPADPRSDHRAWKSLLARAGIRDARLHDARHTAATLLLAQGVDGRVVMSLMGWSQAALLTRYQHVIDTMRVEAAERVGNAIWGKSGV</sequence>
<dbReference type="GO" id="GO:0015074">
    <property type="term" value="P:DNA integration"/>
    <property type="evidence" value="ECO:0007669"/>
    <property type="project" value="UniProtKB-KW"/>
</dbReference>
<dbReference type="PROSITE" id="PS51898">
    <property type="entry name" value="TYR_RECOMBINASE"/>
    <property type="match status" value="1"/>
</dbReference>
<dbReference type="SUPFAM" id="SSF56349">
    <property type="entry name" value="DNA breaking-rejoining enzymes"/>
    <property type="match status" value="1"/>
</dbReference>
<dbReference type="Pfam" id="PF14659">
    <property type="entry name" value="Phage_int_SAM_3"/>
    <property type="match status" value="1"/>
</dbReference>